<dbReference type="Pfam" id="PF04564">
    <property type="entry name" value="U-box"/>
    <property type="match status" value="1"/>
</dbReference>
<dbReference type="Gene3D" id="3.30.40.10">
    <property type="entry name" value="Zinc/RING finger domain, C3HC4 (zinc finger)"/>
    <property type="match status" value="1"/>
</dbReference>
<dbReference type="GO" id="GO:0061630">
    <property type="term" value="F:ubiquitin protein ligase activity"/>
    <property type="evidence" value="ECO:0007669"/>
    <property type="project" value="UniProtKB-UniRule"/>
</dbReference>
<evidence type="ECO:0000259" key="6">
    <source>
        <dbReference type="PROSITE" id="PS51698"/>
    </source>
</evidence>
<dbReference type="Gene3D" id="1.25.10.10">
    <property type="entry name" value="Leucine-rich Repeat Variant"/>
    <property type="match status" value="1"/>
</dbReference>
<comment type="catalytic activity">
    <reaction evidence="1 5">
        <text>S-ubiquitinyl-[E2 ubiquitin-conjugating enzyme]-L-cysteine + [acceptor protein]-L-lysine = [E2 ubiquitin-conjugating enzyme]-L-cysteine + N(6)-ubiquitinyl-[acceptor protein]-L-lysine.</text>
        <dbReference type="EC" id="2.3.2.27"/>
    </reaction>
</comment>
<dbReference type="Pfam" id="PF25598">
    <property type="entry name" value="ARM_PUB"/>
    <property type="match status" value="1"/>
</dbReference>
<dbReference type="GO" id="GO:0016567">
    <property type="term" value="P:protein ubiquitination"/>
    <property type="evidence" value="ECO:0007669"/>
    <property type="project" value="UniProtKB-UniRule"/>
</dbReference>
<reference evidence="7" key="2">
    <citation type="submission" date="2020-08" db="EMBL/GenBank/DDBJ databases">
        <title>Plant Genome Project.</title>
        <authorList>
            <person name="Zhang R.-G."/>
        </authorList>
    </citation>
    <scope>NUCLEOTIDE SEQUENCE</scope>
    <source>
        <strain evidence="7">Huo1</strain>
        <tissue evidence="7">Leaf</tissue>
    </source>
</reference>
<dbReference type="InterPro" id="IPR045210">
    <property type="entry name" value="RING-Ubox_PUB"/>
</dbReference>
<dbReference type="InterPro" id="IPR045185">
    <property type="entry name" value="PUB22/23/24-like"/>
</dbReference>
<dbReference type="CDD" id="cd16664">
    <property type="entry name" value="RING-Ubox_PUB"/>
    <property type="match status" value="1"/>
</dbReference>
<gene>
    <name evidence="7" type="ORF">SASPL_152812</name>
</gene>
<keyword evidence="8" id="KW-1185">Reference proteome</keyword>
<dbReference type="InterPro" id="IPR013083">
    <property type="entry name" value="Znf_RING/FYVE/PHD"/>
</dbReference>
<evidence type="ECO:0000256" key="1">
    <source>
        <dbReference type="ARBA" id="ARBA00000900"/>
    </source>
</evidence>
<dbReference type="AlphaFoldDB" id="A0A8X8W3X2"/>
<comment type="function">
    <text evidence="5">Functions as an E3 ubiquitin ligase.</text>
</comment>
<protein>
    <recommendedName>
        <fullName evidence="5 6">U-box domain-containing protein</fullName>
        <ecNumber evidence="5">2.3.2.27</ecNumber>
    </recommendedName>
    <alternativeName>
        <fullName evidence="5">RING-type E3 ubiquitin transferase PUB</fullName>
    </alternativeName>
</protein>
<proteinExistence type="predicted"/>
<comment type="pathway">
    <text evidence="2 5">Protein modification; protein ubiquitination.</text>
</comment>
<keyword evidence="4 5" id="KW-0833">Ubl conjugation pathway</keyword>
<dbReference type="InterPro" id="IPR011989">
    <property type="entry name" value="ARM-like"/>
</dbReference>
<dbReference type="PANTHER" id="PTHR22849:SF161">
    <property type="entry name" value="U-BOX DOMAIN-CONTAINING PROTEIN"/>
    <property type="match status" value="1"/>
</dbReference>
<dbReference type="SUPFAM" id="SSF48371">
    <property type="entry name" value="ARM repeat"/>
    <property type="match status" value="1"/>
</dbReference>
<dbReference type="EC" id="2.3.2.27" evidence="5"/>
<evidence type="ECO:0000256" key="3">
    <source>
        <dbReference type="ARBA" id="ARBA00022679"/>
    </source>
</evidence>
<sequence length="392" mass="43450">MKDPVSLATGVTYDRESIDRWLDTGNTTCPVTNQVLRNSDQIPNHALRKMIQDWCVDNKSHGVERIPTPRIPITSYEVSDICSRIVAASRGRHDIKCQELLTKINNLAKESDRNRRCLVKNGIGAALAESFAHFSKQENLNLQREIMSALTWSFPLGEGGVSDLKSSASLRCMARFLKGDDLSSRRDAIFVMRELVISSREDVHGLVEIQGIEETLFQAMKVPICAGATQACLVVVRHIMMLSQEKVTVRFVRLGLVDLVLEILVDGSKSACEKALAVLDEMCRTGEGKERARRNALTVPILVKKILRVSDVATELCVASLWKVCLGGDGEGGLVEAVGVGGFQKLLLLLQLGCADKTKEKATHLLKSMNVYRKKIECFDSSFGFNYVNWPN</sequence>
<dbReference type="PANTHER" id="PTHR22849">
    <property type="entry name" value="WDSAM1 PROTEIN"/>
    <property type="match status" value="1"/>
</dbReference>
<organism evidence="7">
    <name type="scientific">Salvia splendens</name>
    <name type="common">Scarlet sage</name>
    <dbReference type="NCBI Taxonomy" id="180675"/>
    <lineage>
        <taxon>Eukaryota</taxon>
        <taxon>Viridiplantae</taxon>
        <taxon>Streptophyta</taxon>
        <taxon>Embryophyta</taxon>
        <taxon>Tracheophyta</taxon>
        <taxon>Spermatophyta</taxon>
        <taxon>Magnoliopsida</taxon>
        <taxon>eudicotyledons</taxon>
        <taxon>Gunneridae</taxon>
        <taxon>Pentapetalae</taxon>
        <taxon>asterids</taxon>
        <taxon>lamiids</taxon>
        <taxon>Lamiales</taxon>
        <taxon>Lamiaceae</taxon>
        <taxon>Nepetoideae</taxon>
        <taxon>Mentheae</taxon>
        <taxon>Salviinae</taxon>
        <taxon>Salvia</taxon>
        <taxon>Salvia subgen. Calosphace</taxon>
        <taxon>core Calosphace</taxon>
    </lineage>
</organism>
<feature type="domain" description="U-box" evidence="6">
    <location>
        <begin position="1"/>
        <end position="61"/>
    </location>
</feature>
<dbReference type="InterPro" id="IPR058678">
    <property type="entry name" value="ARM_PUB"/>
</dbReference>
<comment type="caution">
    <text evidence="7">The sequence shown here is derived from an EMBL/GenBank/DDBJ whole genome shotgun (WGS) entry which is preliminary data.</text>
</comment>
<dbReference type="InterPro" id="IPR003613">
    <property type="entry name" value="Ubox_domain"/>
</dbReference>
<evidence type="ECO:0000256" key="5">
    <source>
        <dbReference type="RuleBase" id="RU369093"/>
    </source>
</evidence>
<evidence type="ECO:0000256" key="4">
    <source>
        <dbReference type="ARBA" id="ARBA00022786"/>
    </source>
</evidence>
<dbReference type="Proteomes" id="UP000298416">
    <property type="component" value="Unassembled WGS sequence"/>
</dbReference>
<evidence type="ECO:0000256" key="2">
    <source>
        <dbReference type="ARBA" id="ARBA00004906"/>
    </source>
</evidence>
<name>A0A8X8W3X2_SALSN</name>
<accession>A0A8X8W3X2</accession>
<dbReference type="InterPro" id="IPR016024">
    <property type="entry name" value="ARM-type_fold"/>
</dbReference>
<reference evidence="7" key="1">
    <citation type="submission" date="2018-01" db="EMBL/GenBank/DDBJ databases">
        <authorList>
            <person name="Mao J.F."/>
        </authorList>
    </citation>
    <scope>NUCLEOTIDE SEQUENCE</scope>
    <source>
        <strain evidence="7">Huo1</strain>
        <tissue evidence="7">Leaf</tissue>
    </source>
</reference>
<dbReference type="EMBL" id="PNBA02000021">
    <property type="protein sequence ID" value="KAG6387620.1"/>
    <property type="molecule type" value="Genomic_DNA"/>
</dbReference>
<dbReference type="PROSITE" id="PS51698">
    <property type="entry name" value="U_BOX"/>
    <property type="match status" value="1"/>
</dbReference>
<dbReference type="SMART" id="SM00504">
    <property type="entry name" value="Ubox"/>
    <property type="match status" value="1"/>
</dbReference>
<evidence type="ECO:0000313" key="7">
    <source>
        <dbReference type="EMBL" id="KAG6387620.1"/>
    </source>
</evidence>
<dbReference type="SUPFAM" id="SSF57850">
    <property type="entry name" value="RING/U-box"/>
    <property type="match status" value="1"/>
</dbReference>
<keyword evidence="3 5" id="KW-0808">Transferase</keyword>
<evidence type="ECO:0000313" key="8">
    <source>
        <dbReference type="Proteomes" id="UP000298416"/>
    </source>
</evidence>